<evidence type="ECO:0000256" key="1">
    <source>
        <dbReference type="ARBA" id="ARBA00006576"/>
    </source>
</evidence>
<evidence type="ECO:0000259" key="5">
    <source>
        <dbReference type="PROSITE" id="PS51747"/>
    </source>
</evidence>
<dbReference type="InterPro" id="IPR050202">
    <property type="entry name" value="Cyt/Deoxycyt_deaminase"/>
</dbReference>
<name>A0A0G0VD54_9BACT</name>
<dbReference type="GO" id="GO:0072527">
    <property type="term" value="P:pyrimidine-containing compound metabolic process"/>
    <property type="evidence" value="ECO:0007669"/>
    <property type="project" value="UniProtKB-ARBA"/>
</dbReference>
<evidence type="ECO:0000256" key="4">
    <source>
        <dbReference type="ARBA" id="ARBA00022833"/>
    </source>
</evidence>
<dbReference type="GO" id="GO:0005829">
    <property type="term" value="C:cytosol"/>
    <property type="evidence" value="ECO:0007669"/>
    <property type="project" value="TreeGrafter"/>
</dbReference>
<dbReference type="SUPFAM" id="SSF53927">
    <property type="entry name" value="Cytidine deaminase-like"/>
    <property type="match status" value="1"/>
</dbReference>
<organism evidence="6 7">
    <name type="scientific">Candidatus Magasanikbacteria bacterium GW2011_GWC2_41_17</name>
    <dbReference type="NCBI Taxonomy" id="1619048"/>
    <lineage>
        <taxon>Bacteria</taxon>
        <taxon>Candidatus Magasanikiibacteriota</taxon>
    </lineage>
</organism>
<sequence>MKVVSFTSLPVWQQKLIFDADEARRHSSSPYSKFKVGAAIQCSQPNTDPVVVYLGCNVENAMYVVTHAEQAAINEACLNEPEKPYIIAIAVVLPAETIDQHALPCGYCRQWIREFGSDDTLVLGAKLNSAGDIWQVEVVTLEELLPFSFGPNNLGK</sequence>
<dbReference type="Proteomes" id="UP000034108">
    <property type="component" value="Unassembled WGS sequence"/>
</dbReference>
<dbReference type="InterPro" id="IPR016193">
    <property type="entry name" value="Cytidine_deaminase-like"/>
</dbReference>
<dbReference type="NCBIfam" id="NF004064">
    <property type="entry name" value="PRK05578.1"/>
    <property type="match status" value="1"/>
</dbReference>
<evidence type="ECO:0000256" key="3">
    <source>
        <dbReference type="ARBA" id="ARBA00022801"/>
    </source>
</evidence>
<evidence type="ECO:0000313" key="6">
    <source>
        <dbReference type="EMBL" id="KKR98823.1"/>
    </source>
</evidence>
<dbReference type="PANTHER" id="PTHR11644">
    <property type="entry name" value="CYTIDINE DEAMINASE"/>
    <property type="match status" value="1"/>
</dbReference>
<dbReference type="Gene3D" id="3.40.140.10">
    <property type="entry name" value="Cytidine Deaminase, domain 2"/>
    <property type="match status" value="1"/>
</dbReference>
<dbReference type="PROSITE" id="PS00903">
    <property type="entry name" value="CYT_DCMP_DEAMINASES_1"/>
    <property type="match status" value="1"/>
</dbReference>
<dbReference type="EMBL" id="LCAV01000015">
    <property type="protein sequence ID" value="KKR98823.1"/>
    <property type="molecule type" value="Genomic_DNA"/>
</dbReference>
<reference evidence="6 7" key="1">
    <citation type="journal article" date="2015" name="Nature">
        <title>rRNA introns, odd ribosomes, and small enigmatic genomes across a large radiation of phyla.</title>
        <authorList>
            <person name="Brown C.T."/>
            <person name="Hug L.A."/>
            <person name="Thomas B.C."/>
            <person name="Sharon I."/>
            <person name="Castelle C.J."/>
            <person name="Singh A."/>
            <person name="Wilkins M.J."/>
            <person name="Williams K.H."/>
            <person name="Banfield J.F."/>
        </authorList>
    </citation>
    <scope>NUCLEOTIDE SEQUENCE [LARGE SCALE GENOMIC DNA]</scope>
</reference>
<dbReference type="PATRIC" id="fig|1619048.3.peg.498"/>
<gene>
    <name evidence="6" type="ORF">UU49_C0015G0008</name>
</gene>
<keyword evidence="4" id="KW-0862">Zinc</keyword>
<keyword evidence="2" id="KW-0479">Metal-binding</keyword>
<accession>A0A0G0VD54</accession>
<proteinExistence type="inferred from homology"/>
<dbReference type="PROSITE" id="PS51747">
    <property type="entry name" value="CYT_DCMP_DEAMINASES_2"/>
    <property type="match status" value="1"/>
</dbReference>
<keyword evidence="3" id="KW-0378">Hydrolase</keyword>
<dbReference type="GO" id="GO:0004126">
    <property type="term" value="F:cytidine deaminase activity"/>
    <property type="evidence" value="ECO:0007669"/>
    <property type="project" value="UniProtKB-ARBA"/>
</dbReference>
<dbReference type="InterPro" id="IPR002125">
    <property type="entry name" value="CMP_dCMP_dom"/>
</dbReference>
<dbReference type="PANTHER" id="PTHR11644:SF2">
    <property type="entry name" value="CYTIDINE DEAMINASE"/>
    <property type="match status" value="1"/>
</dbReference>
<protein>
    <recommendedName>
        <fullName evidence="5">CMP/dCMP-type deaminase domain-containing protein</fullName>
    </recommendedName>
</protein>
<dbReference type="Pfam" id="PF00383">
    <property type="entry name" value="dCMP_cyt_deam_1"/>
    <property type="match status" value="1"/>
</dbReference>
<feature type="domain" description="CMP/dCMP-type deaminase" evidence="5">
    <location>
        <begin position="11"/>
        <end position="152"/>
    </location>
</feature>
<dbReference type="InterPro" id="IPR016192">
    <property type="entry name" value="APOBEC/CMP_deaminase_Zn-bd"/>
</dbReference>
<comment type="caution">
    <text evidence="6">The sequence shown here is derived from an EMBL/GenBank/DDBJ whole genome shotgun (WGS) entry which is preliminary data.</text>
</comment>
<dbReference type="STRING" id="1619048.UU49_C0015G0008"/>
<dbReference type="GO" id="GO:0008270">
    <property type="term" value="F:zinc ion binding"/>
    <property type="evidence" value="ECO:0007669"/>
    <property type="project" value="InterPro"/>
</dbReference>
<dbReference type="AlphaFoldDB" id="A0A0G0VD54"/>
<comment type="similarity">
    <text evidence="1">Belongs to the cytidine and deoxycytidylate deaminase family.</text>
</comment>
<evidence type="ECO:0000256" key="2">
    <source>
        <dbReference type="ARBA" id="ARBA00022723"/>
    </source>
</evidence>
<dbReference type="GO" id="GO:0042802">
    <property type="term" value="F:identical protein binding"/>
    <property type="evidence" value="ECO:0007669"/>
    <property type="project" value="UniProtKB-ARBA"/>
</dbReference>
<evidence type="ECO:0000313" key="7">
    <source>
        <dbReference type="Proteomes" id="UP000034108"/>
    </source>
</evidence>
<dbReference type="GO" id="GO:0055086">
    <property type="term" value="P:nucleobase-containing small molecule metabolic process"/>
    <property type="evidence" value="ECO:0007669"/>
    <property type="project" value="UniProtKB-ARBA"/>
</dbReference>
<dbReference type="CDD" id="cd01283">
    <property type="entry name" value="cytidine_deaminase"/>
    <property type="match status" value="1"/>
</dbReference>